<dbReference type="CDD" id="cd05233">
    <property type="entry name" value="SDR_c"/>
    <property type="match status" value="1"/>
</dbReference>
<dbReference type="InterPro" id="IPR036291">
    <property type="entry name" value="NAD(P)-bd_dom_sf"/>
</dbReference>
<reference evidence="5 6" key="1">
    <citation type="submission" date="2023-04" db="EMBL/GenBank/DDBJ databases">
        <title>Forest soil microbial communities from Buena Vista Peninsula, Colon Province, Panama.</title>
        <authorList>
            <person name="Bouskill N."/>
        </authorList>
    </citation>
    <scope>NUCLEOTIDE SEQUENCE [LARGE SCALE GENOMIC DNA]</scope>
    <source>
        <strain evidence="5 6">AC80</strain>
    </source>
</reference>
<dbReference type="Pfam" id="PF00106">
    <property type="entry name" value="adh_short"/>
    <property type="match status" value="1"/>
</dbReference>
<dbReference type="InterPro" id="IPR052178">
    <property type="entry name" value="Sec_Metab_Biosynth_SDR"/>
</dbReference>
<dbReference type="PANTHER" id="PTHR43618">
    <property type="entry name" value="7-ALPHA-HYDROXYSTEROID DEHYDROGENASE"/>
    <property type="match status" value="1"/>
</dbReference>
<dbReference type="EMBL" id="JARXVE010000011">
    <property type="protein sequence ID" value="MDH6198547.1"/>
    <property type="molecule type" value="Genomic_DNA"/>
</dbReference>
<evidence type="ECO:0000313" key="6">
    <source>
        <dbReference type="Proteomes" id="UP001160130"/>
    </source>
</evidence>
<accession>A0ABT6L6H4</accession>
<evidence type="ECO:0000259" key="4">
    <source>
        <dbReference type="SMART" id="SM00822"/>
    </source>
</evidence>
<protein>
    <submittedName>
        <fullName evidence="5">3-oxoacyl-[acyl-carrier protein] reductase</fullName>
        <ecNumber evidence="5">1.1.1.100</ecNumber>
    </submittedName>
</protein>
<sequence length="248" mass="25086">MNDSPSSALVTGASRGIGLVIAKRLAAQGMALTITARDQGALDALVPTLTDLGAPSVRAVSADMADPAGPAALVEAHRSSYGDMAALIVNAGVGTAGPIASYPAGRLDKTLAVNFRSPFLLIQAALPLLRAGASRRDHRGAKIVVLSSITGVYAEAGLAAYGASKAAVISLVETLNAEESGNGVSATAIAPAYVNTDMSAWVHDQVRPEQMIPAEDIAILVDALLQLSARSTLGPIVMARAGTGGYCA</sequence>
<evidence type="ECO:0000256" key="1">
    <source>
        <dbReference type="ARBA" id="ARBA00006484"/>
    </source>
</evidence>
<dbReference type="Gene3D" id="3.40.50.720">
    <property type="entry name" value="NAD(P)-binding Rossmann-like Domain"/>
    <property type="match status" value="1"/>
</dbReference>
<name>A0ABT6L6H4_9MYCO</name>
<dbReference type="EC" id="1.1.1.100" evidence="5"/>
<dbReference type="InterPro" id="IPR002347">
    <property type="entry name" value="SDR_fam"/>
</dbReference>
<proteinExistence type="inferred from homology"/>
<gene>
    <name evidence="5" type="ORF">M2272_005206</name>
</gene>
<dbReference type="Proteomes" id="UP001160130">
    <property type="component" value="Unassembled WGS sequence"/>
</dbReference>
<organism evidence="5 6">
    <name type="scientific">Mycolicibacterium frederiksbergense</name>
    <dbReference type="NCBI Taxonomy" id="117567"/>
    <lineage>
        <taxon>Bacteria</taxon>
        <taxon>Bacillati</taxon>
        <taxon>Actinomycetota</taxon>
        <taxon>Actinomycetes</taxon>
        <taxon>Mycobacteriales</taxon>
        <taxon>Mycobacteriaceae</taxon>
        <taxon>Mycolicibacterium</taxon>
    </lineage>
</organism>
<dbReference type="SUPFAM" id="SSF51735">
    <property type="entry name" value="NAD(P)-binding Rossmann-fold domains"/>
    <property type="match status" value="1"/>
</dbReference>
<comment type="caution">
    <text evidence="5">The sequence shown here is derived from an EMBL/GenBank/DDBJ whole genome shotgun (WGS) entry which is preliminary data.</text>
</comment>
<evidence type="ECO:0000313" key="5">
    <source>
        <dbReference type="EMBL" id="MDH6198547.1"/>
    </source>
</evidence>
<dbReference type="PRINTS" id="PR00081">
    <property type="entry name" value="GDHRDH"/>
</dbReference>
<dbReference type="InterPro" id="IPR057326">
    <property type="entry name" value="KR_dom"/>
</dbReference>
<keyword evidence="2" id="KW-0521">NADP</keyword>
<keyword evidence="6" id="KW-1185">Reference proteome</keyword>
<dbReference type="RefSeq" id="WP_280835117.1">
    <property type="nucleotide sequence ID" value="NZ_JARXVE010000011.1"/>
</dbReference>
<feature type="domain" description="Ketoreductase" evidence="4">
    <location>
        <begin position="6"/>
        <end position="192"/>
    </location>
</feature>
<dbReference type="SMART" id="SM00822">
    <property type="entry name" value="PKS_KR"/>
    <property type="match status" value="1"/>
</dbReference>
<keyword evidence="3 5" id="KW-0560">Oxidoreductase</keyword>
<dbReference type="PANTHER" id="PTHR43618:SF8">
    <property type="entry name" value="7ALPHA-HYDROXYSTEROID DEHYDROGENASE"/>
    <property type="match status" value="1"/>
</dbReference>
<dbReference type="GO" id="GO:0004316">
    <property type="term" value="F:3-oxoacyl-[acyl-carrier-protein] reductase (NADPH) activity"/>
    <property type="evidence" value="ECO:0007669"/>
    <property type="project" value="UniProtKB-EC"/>
</dbReference>
<evidence type="ECO:0000256" key="2">
    <source>
        <dbReference type="ARBA" id="ARBA00022857"/>
    </source>
</evidence>
<comment type="similarity">
    <text evidence="1">Belongs to the short-chain dehydrogenases/reductases (SDR) family.</text>
</comment>
<evidence type="ECO:0000256" key="3">
    <source>
        <dbReference type="ARBA" id="ARBA00023002"/>
    </source>
</evidence>